<evidence type="ECO:0000256" key="5">
    <source>
        <dbReference type="PROSITE-ProRule" id="PRU10007"/>
    </source>
</evidence>
<comment type="caution">
    <text evidence="8">The sequence shown here is derived from an EMBL/GenBank/DDBJ whole genome shotgun (WGS) entry which is preliminary data.</text>
</comment>
<feature type="active site" evidence="5">
    <location>
        <position position="223"/>
    </location>
</feature>
<dbReference type="InterPro" id="IPR016161">
    <property type="entry name" value="Ald_DH/histidinol_DH"/>
</dbReference>
<proteinExistence type="inferred from homology"/>
<comment type="similarity">
    <text evidence="1 4 6">Belongs to the aldehyde dehydrogenase family.</text>
</comment>
<keyword evidence="3" id="KW-0520">NAD</keyword>
<dbReference type="InterPro" id="IPR015590">
    <property type="entry name" value="Aldehyde_DH_dom"/>
</dbReference>
<dbReference type="PANTHER" id="PTHR43570">
    <property type="entry name" value="ALDEHYDE DEHYDROGENASE"/>
    <property type="match status" value="1"/>
</dbReference>
<dbReference type="Pfam" id="PF00171">
    <property type="entry name" value="Aldedh"/>
    <property type="match status" value="1"/>
</dbReference>
<dbReference type="RefSeq" id="WP_325776104.1">
    <property type="nucleotide sequence ID" value="NZ_VTDN01000013.1"/>
</dbReference>
<dbReference type="PIRSF" id="PIRSF036492">
    <property type="entry name" value="ALDH"/>
    <property type="match status" value="1"/>
</dbReference>
<evidence type="ECO:0000256" key="2">
    <source>
        <dbReference type="ARBA" id="ARBA00023002"/>
    </source>
</evidence>
<feature type="domain" description="Aldehyde dehydrogenase" evidence="7">
    <location>
        <begin position="12"/>
        <end position="444"/>
    </location>
</feature>
<sequence length="474" mass="53392">MPTPDHTNNNTQAATLNEQFKQQQAAYQNETYPTYDVRKSRLNQLYTLILDHQEQIADAISKDFSNRSPDETRLVEIVPSLSGIKYCLKHLKKWMQPEYRDISVIFQPAKAYVIAQPLGVIGIMVPWNYPLFLAVGPMCQALAAGNRVMLKLSEFTPHFSSYFQQLIENNFSSNLISVTLGDAEIAQQFSSLPFHHLLFTGSTQVGKHILRAAAENLTPVTLELGGKSPALIAKDADLFESAQRIAFGKSVNSGQTCVAPDYALIPAELQDNFIESYFSALKTFYPTIKNNSDYTAIINEKQLNRLKSYLEEAESQGAKIHYLSHEIDGRKLPHCVITHTHASLKVCQDEIFGPILPIIPYQSLDDAIQYINERPRPLALYFFGYKHDEQQKVLLNTHSGGVCINETLIHVGQEDLPFGGIGMSGMGNYHAHEGFKTFSHAKAVFARPKISFMKLVYPPYGKWLQKTLLKMFIK</sequence>
<gene>
    <name evidence="8" type="ORF">I2F25_11795</name>
</gene>
<dbReference type="SUPFAM" id="SSF53720">
    <property type="entry name" value="ALDH-like"/>
    <property type="match status" value="1"/>
</dbReference>
<evidence type="ECO:0000313" key="9">
    <source>
        <dbReference type="Proteomes" id="UP001339883"/>
    </source>
</evidence>
<evidence type="ECO:0000259" key="7">
    <source>
        <dbReference type="Pfam" id="PF00171"/>
    </source>
</evidence>
<keyword evidence="2 4" id="KW-0560">Oxidoreductase</keyword>
<evidence type="ECO:0000313" key="8">
    <source>
        <dbReference type="EMBL" id="MEB5477715.1"/>
    </source>
</evidence>
<dbReference type="EMBL" id="VTDN01000013">
    <property type="protein sequence ID" value="MEB5477715.1"/>
    <property type="molecule type" value="Genomic_DNA"/>
</dbReference>
<evidence type="ECO:0000256" key="4">
    <source>
        <dbReference type="PIRNR" id="PIRNR036492"/>
    </source>
</evidence>
<dbReference type="InterPro" id="IPR016163">
    <property type="entry name" value="Ald_DH_C"/>
</dbReference>
<dbReference type="InterPro" id="IPR016162">
    <property type="entry name" value="Ald_DH_N"/>
</dbReference>
<accession>A0ABU6DVH0</accession>
<organism evidence="8 9">
    <name type="scientific">Acinetobacter pollinis</name>
    <dbReference type="NCBI Taxonomy" id="2605270"/>
    <lineage>
        <taxon>Bacteria</taxon>
        <taxon>Pseudomonadati</taxon>
        <taxon>Pseudomonadota</taxon>
        <taxon>Gammaproteobacteria</taxon>
        <taxon>Moraxellales</taxon>
        <taxon>Moraxellaceae</taxon>
        <taxon>Acinetobacter</taxon>
    </lineage>
</organism>
<dbReference type="Proteomes" id="UP001339883">
    <property type="component" value="Unassembled WGS sequence"/>
</dbReference>
<dbReference type="CDD" id="cd07133">
    <property type="entry name" value="ALDH_CALDH_CalB"/>
    <property type="match status" value="1"/>
</dbReference>
<evidence type="ECO:0000256" key="1">
    <source>
        <dbReference type="ARBA" id="ARBA00009986"/>
    </source>
</evidence>
<reference evidence="8 9" key="1">
    <citation type="submission" date="2019-08" db="EMBL/GenBank/DDBJ databases">
        <title>Five species of Acinetobacter isolated from floral nectar and animal pollinators.</title>
        <authorList>
            <person name="Hendry T.A."/>
        </authorList>
    </citation>
    <scope>NUCLEOTIDE SEQUENCE [LARGE SCALE GENOMIC DNA]</scope>
    <source>
        <strain evidence="8 9">MD18.27</strain>
    </source>
</reference>
<dbReference type="Gene3D" id="3.40.309.10">
    <property type="entry name" value="Aldehyde Dehydrogenase, Chain A, domain 2"/>
    <property type="match status" value="1"/>
</dbReference>
<dbReference type="InterPro" id="IPR012394">
    <property type="entry name" value="Aldehyde_DH_NAD(P)"/>
</dbReference>
<dbReference type="PROSITE" id="PS00687">
    <property type="entry name" value="ALDEHYDE_DEHYDR_GLU"/>
    <property type="match status" value="1"/>
</dbReference>
<dbReference type="PANTHER" id="PTHR43570:SF20">
    <property type="entry name" value="ALDEHYDE DEHYDROGENASE ALDX-RELATED"/>
    <property type="match status" value="1"/>
</dbReference>
<dbReference type="Gene3D" id="3.40.605.10">
    <property type="entry name" value="Aldehyde Dehydrogenase, Chain A, domain 1"/>
    <property type="match status" value="1"/>
</dbReference>
<evidence type="ECO:0000256" key="3">
    <source>
        <dbReference type="ARBA" id="ARBA00023027"/>
    </source>
</evidence>
<name>A0ABU6DVH0_9GAMM</name>
<evidence type="ECO:0000256" key="6">
    <source>
        <dbReference type="RuleBase" id="RU003345"/>
    </source>
</evidence>
<keyword evidence="9" id="KW-1185">Reference proteome</keyword>
<dbReference type="InterPro" id="IPR029510">
    <property type="entry name" value="Ald_DH_CS_GLU"/>
</dbReference>
<protein>
    <recommendedName>
        <fullName evidence="4">Aldehyde dehydrogenase</fullName>
    </recommendedName>
</protein>